<organism evidence="7 8">
    <name type="scientific">Candidatus Methanolliviera hydrocarbonicum</name>
    <dbReference type="NCBI Taxonomy" id="2491085"/>
    <lineage>
        <taxon>Archaea</taxon>
        <taxon>Methanobacteriati</taxon>
        <taxon>Methanobacteriota</taxon>
        <taxon>Candidatus Methanoliparia</taxon>
        <taxon>Candidatus Methanoliparales</taxon>
        <taxon>Candidatus Methanollivieraceae</taxon>
        <taxon>Candidatus Methanolliviera</taxon>
    </lineage>
</organism>
<dbReference type="InterPro" id="IPR029039">
    <property type="entry name" value="Flavoprotein-like_sf"/>
</dbReference>
<evidence type="ECO:0000313" key="8">
    <source>
        <dbReference type="Proteomes" id="UP000320766"/>
    </source>
</evidence>
<dbReference type="InterPro" id="IPR005025">
    <property type="entry name" value="FMN_Rdtase-like_dom"/>
</dbReference>
<dbReference type="PANTHER" id="PTHR43278:SF2">
    <property type="entry name" value="IRON-SULFUR FLAVOPROTEIN"/>
    <property type="match status" value="1"/>
</dbReference>
<comment type="caution">
    <text evidence="7">The sequence shown here is derived from an EMBL/GenBank/DDBJ whole genome shotgun (WGS) entry which is preliminary data.</text>
</comment>
<evidence type="ECO:0000256" key="3">
    <source>
        <dbReference type="ARBA" id="ARBA00022630"/>
    </source>
</evidence>
<evidence type="ECO:0000259" key="6">
    <source>
        <dbReference type="Pfam" id="PF03358"/>
    </source>
</evidence>
<comment type="cofactor">
    <cofactor evidence="2">
        <name>[4Fe-4S] cluster</name>
        <dbReference type="ChEBI" id="CHEBI:49883"/>
    </cofactor>
</comment>
<dbReference type="Proteomes" id="UP000320766">
    <property type="component" value="Unassembled WGS sequence"/>
</dbReference>
<protein>
    <submittedName>
        <fullName evidence="7">Flavodoxin family protein</fullName>
    </submittedName>
</protein>
<dbReference type="InterPro" id="IPR051796">
    <property type="entry name" value="ISF_SsuE-like"/>
</dbReference>
<dbReference type="Pfam" id="PF03358">
    <property type="entry name" value="FMN_red"/>
    <property type="match status" value="1"/>
</dbReference>
<comment type="similarity">
    <text evidence="5">Belongs to the SsuE family. Isf subfamily.</text>
</comment>
<name>A0A520KW46_9EURY</name>
<sequence>MRCIISQVYRKTKGSRHMKITMLNGNPDPDNQKFDDYLNNLVKLLESSDNSVVHFKLLEMKIRPCRGCFDCWLKTPGQCIFKDDSHDICREIINSDFLLCAAPLVMGFPSAVLKIAMDKLIPLLLPYIELVDNKECHHMKRYDKYPLIGLIIEKEDDTDSEDIEIVNDIFSRFAIDFKTSSRFVMQTDIPVQEISDEINRI</sequence>
<keyword evidence="3" id="KW-0285">Flavoprotein</keyword>
<evidence type="ECO:0000256" key="2">
    <source>
        <dbReference type="ARBA" id="ARBA00001966"/>
    </source>
</evidence>
<evidence type="ECO:0000256" key="4">
    <source>
        <dbReference type="ARBA" id="ARBA00022643"/>
    </source>
</evidence>
<evidence type="ECO:0000256" key="1">
    <source>
        <dbReference type="ARBA" id="ARBA00001917"/>
    </source>
</evidence>
<comment type="cofactor">
    <cofactor evidence="1">
        <name>FMN</name>
        <dbReference type="ChEBI" id="CHEBI:58210"/>
    </cofactor>
</comment>
<gene>
    <name evidence="7" type="ORF">EF807_05435</name>
</gene>
<dbReference type="PANTHER" id="PTHR43278">
    <property type="entry name" value="NAD(P)H-DEPENDENT FMN-CONTAINING OXIDOREDUCTASE YWQN-RELATED"/>
    <property type="match status" value="1"/>
</dbReference>
<proteinExistence type="inferred from homology"/>
<evidence type="ECO:0000313" key="7">
    <source>
        <dbReference type="EMBL" id="RZN68716.1"/>
    </source>
</evidence>
<reference evidence="7 8" key="1">
    <citation type="journal article" date="2019" name="Nat. Microbiol.">
        <title>Wide diversity of methane and short-chain alkane metabolisms in uncultured archaea.</title>
        <authorList>
            <person name="Borrel G."/>
            <person name="Adam P.S."/>
            <person name="McKay L.J."/>
            <person name="Chen L.X."/>
            <person name="Sierra-Garcia I.N."/>
            <person name="Sieber C.M."/>
            <person name="Letourneur Q."/>
            <person name="Ghozlane A."/>
            <person name="Andersen G.L."/>
            <person name="Li W.J."/>
            <person name="Hallam S.J."/>
            <person name="Muyzer G."/>
            <person name="de Oliveira V.M."/>
            <person name="Inskeep W.P."/>
            <person name="Banfield J.F."/>
            <person name="Gribaldo S."/>
        </authorList>
    </citation>
    <scope>NUCLEOTIDE SEQUENCE [LARGE SCALE GENOMIC DNA]</scope>
    <source>
        <strain evidence="7">NM1b</strain>
    </source>
</reference>
<feature type="domain" description="NADPH-dependent FMN reductase-like" evidence="6">
    <location>
        <begin position="18"/>
        <end position="120"/>
    </location>
</feature>
<dbReference type="Gene3D" id="3.40.50.360">
    <property type="match status" value="1"/>
</dbReference>
<accession>A0A520KW46</accession>
<keyword evidence="4" id="KW-0288">FMN</keyword>
<dbReference type="EMBL" id="RXIL01000098">
    <property type="protein sequence ID" value="RZN68716.1"/>
    <property type="molecule type" value="Genomic_DNA"/>
</dbReference>
<evidence type="ECO:0000256" key="5">
    <source>
        <dbReference type="ARBA" id="ARBA00038292"/>
    </source>
</evidence>
<dbReference type="AlphaFoldDB" id="A0A520KW46"/>
<dbReference type="SUPFAM" id="SSF52218">
    <property type="entry name" value="Flavoproteins"/>
    <property type="match status" value="1"/>
</dbReference>